<evidence type="ECO:0000256" key="1">
    <source>
        <dbReference type="ARBA" id="ARBA00011073"/>
    </source>
</evidence>
<evidence type="ECO:0000313" key="9">
    <source>
        <dbReference type="Proteomes" id="UP000886780"/>
    </source>
</evidence>
<dbReference type="Gene3D" id="3.40.50.200">
    <property type="entry name" value="Peptidase S8/S53 domain"/>
    <property type="match status" value="1"/>
</dbReference>
<name>A0A9D2AXT7_9FIRM</name>
<feature type="active site" description="Charge relay system" evidence="5">
    <location>
        <position position="204"/>
    </location>
</feature>
<accession>A0A9D2AXT7</accession>
<dbReference type="PROSITE" id="PS00138">
    <property type="entry name" value="SUBTILASE_SER"/>
    <property type="match status" value="1"/>
</dbReference>
<dbReference type="PRINTS" id="PR00723">
    <property type="entry name" value="SUBTILISIN"/>
</dbReference>
<feature type="active site" description="Charge relay system" evidence="5">
    <location>
        <position position="367"/>
    </location>
</feature>
<evidence type="ECO:0000259" key="7">
    <source>
        <dbReference type="Pfam" id="PF00082"/>
    </source>
</evidence>
<feature type="signal peptide" evidence="6">
    <location>
        <begin position="1"/>
        <end position="32"/>
    </location>
</feature>
<evidence type="ECO:0000256" key="2">
    <source>
        <dbReference type="ARBA" id="ARBA00022670"/>
    </source>
</evidence>
<dbReference type="CDD" id="cd07473">
    <property type="entry name" value="Peptidases_S8_Subtilisin_like"/>
    <property type="match status" value="1"/>
</dbReference>
<reference evidence="8" key="1">
    <citation type="journal article" date="2021" name="PeerJ">
        <title>Extensive microbial diversity within the chicken gut microbiome revealed by metagenomics and culture.</title>
        <authorList>
            <person name="Gilroy R."/>
            <person name="Ravi A."/>
            <person name="Getino M."/>
            <person name="Pursley I."/>
            <person name="Horton D.L."/>
            <person name="Alikhan N.F."/>
            <person name="Baker D."/>
            <person name="Gharbi K."/>
            <person name="Hall N."/>
            <person name="Watson M."/>
            <person name="Adriaenssens E.M."/>
            <person name="Foster-Nyarko E."/>
            <person name="Jarju S."/>
            <person name="Secka A."/>
            <person name="Antonio M."/>
            <person name="Oren A."/>
            <person name="Chaudhuri R.R."/>
            <person name="La Ragione R."/>
            <person name="Hildebrand F."/>
            <person name="Pallen M.J."/>
        </authorList>
    </citation>
    <scope>NUCLEOTIDE SEQUENCE</scope>
    <source>
        <strain evidence="8">ChiGjej4B4-12881</strain>
    </source>
</reference>
<evidence type="ECO:0000256" key="3">
    <source>
        <dbReference type="ARBA" id="ARBA00022801"/>
    </source>
</evidence>
<gene>
    <name evidence="8" type="ORF">IAA28_09780</name>
</gene>
<dbReference type="Proteomes" id="UP000886780">
    <property type="component" value="Unassembled WGS sequence"/>
</dbReference>
<dbReference type="InterPro" id="IPR034204">
    <property type="entry name" value="PfSUB1-like_cat_dom"/>
</dbReference>
<comment type="similarity">
    <text evidence="1 5">Belongs to the peptidase S8 family.</text>
</comment>
<comment type="caution">
    <text evidence="8">The sequence shown here is derived from an EMBL/GenBank/DDBJ whole genome shotgun (WGS) entry which is preliminary data.</text>
</comment>
<evidence type="ECO:0000256" key="4">
    <source>
        <dbReference type="ARBA" id="ARBA00022825"/>
    </source>
</evidence>
<dbReference type="PROSITE" id="PS51892">
    <property type="entry name" value="SUBTILASE"/>
    <property type="match status" value="1"/>
</dbReference>
<dbReference type="InterPro" id="IPR000209">
    <property type="entry name" value="Peptidase_S8/S53_dom"/>
</dbReference>
<reference evidence="8" key="2">
    <citation type="submission" date="2021-04" db="EMBL/GenBank/DDBJ databases">
        <authorList>
            <person name="Gilroy R."/>
        </authorList>
    </citation>
    <scope>NUCLEOTIDE SEQUENCE</scope>
    <source>
        <strain evidence="8">ChiGjej4B4-12881</strain>
    </source>
</reference>
<dbReference type="Pfam" id="PF00082">
    <property type="entry name" value="Peptidase_S8"/>
    <property type="match status" value="1"/>
</dbReference>
<protein>
    <submittedName>
        <fullName evidence="8">S8 family serine peptidase</fullName>
    </submittedName>
</protein>
<dbReference type="EMBL" id="DXEU01000181">
    <property type="protein sequence ID" value="HIX53081.1"/>
    <property type="molecule type" value="Genomic_DNA"/>
</dbReference>
<dbReference type="InterPro" id="IPR022398">
    <property type="entry name" value="Peptidase_S8_His-AS"/>
</dbReference>
<evidence type="ECO:0000256" key="5">
    <source>
        <dbReference type="PROSITE-ProRule" id="PRU01240"/>
    </source>
</evidence>
<dbReference type="PANTHER" id="PTHR43399:SF4">
    <property type="entry name" value="CELL WALL-ASSOCIATED PROTEASE"/>
    <property type="match status" value="1"/>
</dbReference>
<keyword evidence="3 5" id="KW-0378">Hydrolase</keyword>
<keyword evidence="6" id="KW-0732">Signal</keyword>
<feature type="domain" description="Peptidase S8/S53" evidence="7">
    <location>
        <begin position="137"/>
        <end position="403"/>
    </location>
</feature>
<sequence length="431" mass="44918">MPVQKGFYMTFLNRTVLAACLLAAACTVTSQASPRDRVTGPGALLPDSSGLSPGDTYAEYQWGLKNDGSLQLVEIRSQFADSGDAYETPDGERGPHSGLPIPYGPGGYQVYTTDAAAGVDINIEPAWELYDASQTNRDVVVAVIDTGADILHPDLRDSIWVNGDEIPGDGIDNDGNGYADDCFGWDFFYGDPFVFSAQSSEDTHGTHVAGTIAAGRHNGGIAGITGSEHVKIMILKVLGTSQGIGAPEDVIAAIRYAEANGASICNLSFCSGVYSQELADTIQNSGMLFVVAAGNGDENGIGLNIDQIPAYPASLPFPNVITVSNLMFDGNLDTSSNFGPESADIAAPGSYIVSTIPGGYGFLSGTSMSAPMVTGAAALLYSYRPDYTVLDVRDALLGSARELTTLGGRVATSGMLDVGAAFLWEKGSTAP</sequence>
<dbReference type="PROSITE" id="PS51257">
    <property type="entry name" value="PROKAR_LIPOPROTEIN"/>
    <property type="match status" value="1"/>
</dbReference>
<organism evidence="8 9">
    <name type="scientific">Candidatus Lachnoclostridium stercoripullorum</name>
    <dbReference type="NCBI Taxonomy" id="2838635"/>
    <lineage>
        <taxon>Bacteria</taxon>
        <taxon>Bacillati</taxon>
        <taxon>Bacillota</taxon>
        <taxon>Clostridia</taxon>
        <taxon>Lachnospirales</taxon>
        <taxon>Lachnospiraceae</taxon>
    </lineage>
</organism>
<dbReference type="InterPro" id="IPR015500">
    <property type="entry name" value="Peptidase_S8_subtilisin-rel"/>
</dbReference>
<dbReference type="SUPFAM" id="SSF52743">
    <property type="entry name" value="Subtilisin-like"/>
    <property type="match status" value="1"/>
</dbReference>
<dbReference type="InterPro" id="IPR023828">
    <property type="entry name" value="Peptidase_S8_Ser-AS"/>
</dbReference>
<evidence type="ECO:0000313" key="8">
    <source>
        <dbReference type="EMBL" id="HIX53081.1"/>
    </source>
</evidence>
<proteinExistence type="inferred from homology"/>
<dbReference type="InterPro" id="IPR036852">
    <property type="entry name" value="Peptidase_S8/S53_dom_sf"/>
</dbReference>
<dbReference type="GO" id="GO:0004252">
    <property type="term" value="F:serine-type endopeptidase activity"/>
    <property type="evidence" value="ECO:0007669"/>
    <property type="project" value="UniProtKB-UniRule"/>
</dbReference>
<dbReference type="AlphaFoldDB" id="A0A9D2AXT7"/>
<dbReference type="PANTHER" id="PTHR43399">
    <property type="entry name" value="SUBTILISIN-RELATED"/>
    <property type="match status" value="1"/>
</dbReference>
<dbReference type="PROSITE" id="PS00137">
    <property type="entry name" value="SUBTILASE_HIS"/>
    <property type="match status" value="1"/>
</dbReference>
<feature type="chain" id="PRO_5038432022" evidence="6">
    <location>
        <begin position="33"/>
        <end position="431"/>
    </location>
</feature>
<dbReference type="InterPro" id="IPR051048">
    <property type="entry name" value="Peptidase_S8/S53_subtilisin"/>
</dbReference>
<feature type="active site" description="Charge relay system" evidence="5">
    <location>
        <position position="145"/>
    </location>
</feature>
<dbReference type="GO" id="GO:0006508">
    <property type="term" value="P:proteolysis"/>
    <property type="evidence" value="ECO:0007669"/>
    <property type="project" value="UniProtKB-KW"/>
</dbReference>
<keyword evidence="4 5" id="KW-0720">Serine protease</keyword>
<keyword evidence="2 5" id="KW-0645">Protease</keyword>
<evidence type="ECO:0000256" key="6">
    <source>
        <dbReference type="SAM" id="SignalP"/>
    </source>
</evidence>